<accession>A0A7D6VGY8</accession>
<dbReference type="AlphaFoldDB" id="A0A7D6VGY8"/>
<feature type="chain" id="PRO_5027856459" evidence="1">
    <location>
        <begin position="31"/>
        <end position="132"/>
    </location>
</feature>
<organism evidence="2 3">
    <name type="scientific">Nocardia huaxiensis</name>
    <dbReference type="NCBI Taxonomy" id="2755382"/>
    <lineage>
        <taxon>Bacteria</taxon>
        <taxon>Bacillati</taxon>
        <taxon>Actinomycetota</taxon>
        <taxon>Actinomycetes</taxon>
        <taxon>Mycobacteriales</taxon>
        <taxon>Nocardiaceae</taxon>
        <taxon>Nocardia</taxon>
    </lineage>
</organism>
<sequence length="132" mass="12797">MATIRNSLRATLVSAAAATAVIATAAPAFAANSIDVTGIGPANVGVDYSCDASAGVVAIKVMVGEPQADSPSATGAQNSVTCDGSNQSTVVVLTGTGQGAPPAAGQTVQVRVALVDQTDTVISGQNKVVSLA</sequence>
<gene>
    <name evidence="2" type="ORF">H0264_29835</name>
</gene>
<reference evidence="2 3" key="1">
    <citation type="submission" date="2020-07" db="EMBL/GenBank/DDBJ databases">
        <authorList>
            <person name="Zhuang K."/>
            <person name="Ran Y."/>
        </authorList>
    </citation>
    <scope>NUCLEOTIDE SEQUENCE [LARGE SCALE GENOMIC DNA]</scope>
    <source>
        <strain evidence="2 3">WCH-YHL-001</strain>
    </source>
</reference>
<name>A0A7D6VGY8_9NOCA</name>
<keyword evidence="1" id="KW-0732">Signal</keyword>
<evidence type="ECO:0000313" key="2">
    <source>
        <dbReference type="EMBL" id="QLY29430.1"/>
    </source>
</evidence>
<dbReference type="EMBL" id="CP059399">
    <property type="protein sequence ID" value="QLY29430.1"/>
    <property type="molecule type" value="Genomic_DNA"/>
</dbReference>
<dbReference type="RefSeq" id="WP_181580634.1">
    <property type="nucleotide sequence ID" value="NZ_CP059399.1"/>
</dbReference>
<dbReference type="KEGG" id="nhu:H0264_29835"/>
<feature type="signal peptide" evidence="1">
    <location>
        <begin position="1"/>
        <end position="30"/>
    </location>
</feature>
<evidence type="ECO:0000256" key="1">
    <source>
        <dbReference type="SAM" id="SignalP"/>
    </source>
</evidence>
<proteinExistence type="predicted"/>
<dbReference type="Proteomes" id="UP000515512">
    <property type="component" value="Chromosome"/>
</dbReference>
<evidence type="ECO:0000313" key="3">
    <source>
        <dbReference type="Proteomes" id="UP000515512"/>
    </source>
</evidence>
<protein>
    <submittedName>
        <fullName evidence="2">Uncharacterized protein</fullName>
    </submittedName>
</protein>
<keyword evidence="3" id="KW-1185">Reference proteome</keyword>